<protein>
    <submittedName>
        <fullName evidence="3">Uncharacterized protein</fullName>
    </submittedName>
</protein>
<name>A0ABT0X5W0_9ACTN</name>
<keyword evidence="2" id="KW-0472">Membrane</keyword>
<evidence type="ECO:0000313" key="3">
    <source>
        <dbReference type="EMBL" id="MCM2577308.1"/>
    </source>
</evidence>
<sequence>MTEQPPPPPAALPDAPAGPPVPVPAPAAAGIPPLPAGPPKRPRPRLRAALRWTSAVLVFGALAGAVGYGLTLPERTDLPGLTTLSDGRWSYPELKRPALPAGAPRPFDERNTTQNHHVDPRDLLLPAPNGARPDNSVAGDDGWLPMKKLLEEYAPEDREAVGEALTDNSCRHIAARGWTMPDGTRTRIYLMQFNTGALADYVHRDHLSSGMVPAAAFAEAPESELDEDWPASAGAEDTTIDVFEETGAPGKRHARHAYIVAGDVLALVAQSKPGNVADVPFRQTLILQDQLLG</sequence>
<feature type="transmembrane region" description="Helical" evidence="2">
    <location>
        <begin position="49"/>
        <end position="70"/>
    </location>
</feature>
<feature type="region of interest" description="Disordered" evidence="1">
    <location>
        <begin position="1"/>
        <end position="44"/>
    </location>
</feature>
<feature type="region of interest" description="Disordered" evidence="1">
    <location>
        <begin position="110"/>
        <end position="140"/>
    </location>
</feature>
<dbReference type="RefSeq" id="WP_251411916.1">
    <property type="nucleotide sequence ID" value="NZ_JAMQGM010000017.1"/>
</dbReference>
<feature type="compositionally biased region" description="Pro residues" evidence="1">
    <location>
        <begin position="1"/>
        <end position="25"/>
    </location>
</feature>
<dbReference type="Proteomes" id="UP001167160">
    <property type="component" value="Unassembled WGS sequence"/>
</dbReference>
<feature type="compositionally biased region" description="Basic and acidic residues" evidence="1">
    <location>
        <begin position="110"/>
        <end position="122"/>
    </location>
</feature>
<keyword evidence="2" id="KW-0812">Transmembrane</keyword>
<evidence type="ECO:0000256" key="2">
    <source>
        <dbReference type="SAM" id="Phobius"/>
    </source>
</evidence>
<evidence type="ECO:0000313" key="4">
    <source>
        <dbReference type="Proteomes" id="UP001167160"/>
    </source>
</evidence>
<gene>
    <name evidence="3" type="ORF">M1E25_08075</name>
</gene>
<keyword evidence="4" id="KW-1185">Reference proteome</keyword>
<organism evidence="3 4">
    <name type="scientific">Streptomyces meridianus</name>
    <dbReference type="NCBI Taxonomy" id="2938945"/>
    <lineage>
        <taxon>Bacteria</taxon>
        <taxon>Bacillati</taxon>
        <taxon>Actinomycetota</taxon>
        <taxon>Actinomycetes</taxon>
        <taxon>Kitasatosporales</taxon>
        <taxon>Streptomycetaceae</taxon>
        <taxon>Streptomyces</taxon>
    </lineage>
</organism>
<keyword evidence="2" id="KW-1133">Transmembrane helix</keyword>
<comment type="caution">
    <text evidence="3">The sequence shown here is derived from an EMBL/GenBank/DDBJ whole genome shotgun (WGS) entry which is preliminary data.</text>
</comment>
<dbReference type="EMBL" id="JAMQGM010000017">
    <property type="protein sequence ID" value="MCM2577308.1"/>
    <property type="molecule type" value="Genomic_DNA"/>
</dbReference>
<accession>A0ABT0X5W0</accession>
<reference evidence="3" key="1">
    <citation type="journal article" date="2023" name="Int. J. Syst. Evol. Microbiol.">
        <title>Streptomyces meridianus sp. nov. isolated from brackish water of the Tagus estuary in Alcochete, Portugal.</title>
        <authorList>
            <person name="Santos J.D.N."/>
            <person name="Klimek D."/>
            <person name="Calusinska M."/>
            <person name="Lobo Da Cunha A."/>
            <person name="Catita J."/>
            <person name="Goncalves H."/>
            <person name="Gonzalez I."/>
            <person name="Reyes F."/>
            <person name="Lage O.M."/>
        </authorList>
    </citation>
    <scope>NUCLEOTIDE SEQUENCE</scope>
    <source>
        <strain evidence="3">MTZ3.1</strain>
    </source>
</reference>
<evidence type="ECO:0000256" key="1">
    <source>
        <dbReference type="SAM" id="MobiDB-lite"/>
    </source>
</evidence>
<proteinExistence type="predicted"/>